<comment type="caution">
    <text evidence="2">The sequence shown here is derived from an EMBL/GenBank/DDBJ whole genome shotgun (WGS) entry which is preliminary data.</text>
</comment>
<evidence type="ECO:0000313" key="2">
    <source>
        <dbReference type="EMBL" id="KAK8390791.1"/>
    </source>
</evidence>
<keyword evidence="1" id="KW-0175">Coiled coil</keyword>
<evidence type="ECO:0000256" key="1">
    <source>
        <dbReference type="SAM" id="Coils"/>
    </source>
</evidence>
<dbReference type="AlphaFoldDB" id="A0AAW0TU21"/>
<organism evidence="2 3">
    <name type="scientific">Scylla paramamosain</name>
    <name type="common">Mud crab</name>
    <dbReference type="NCBI Taxonomy" id="85552"/>
    <lineage>
        <taxon>Eukaryota</taxon>
        <taxon>Metazoa</taxon>
        <taxon>Ecdysozoa</taxon>
        <taxon>Arthropoda</taxon>
        <taxon>Crustacea</taxon>
        <taxon>Multicrustacea</taxon>
        <taxon>Malacostraca</taxon>
        <taxon>Eumalacostraca</taxon>
        <taxon>Eucarida</taxon>
        <taxon>Decapoda</taxon>
        <taxon>Pleocyemata</taxon>
        <taxon>Brachyura</taxon>
        <taxon>Eubrachyura</taxon>
        <taxon>Portunoidea</taxon>
        <taxon>Portunidae</taxon>
        <taxon>Portuninae</taxon>
        <taxon>Scylla</taxon>
    </lineage>
</organism>
<dbReference type="EMBL" id="JARAKH010000025">
    <property type="protein sequence ID" value="KAK8390791.1"/>
    <property type="molecule type" value="Genomic_DNA"/>
</dbReference>
<feature type="coiled-coil region" evidence="1">
    <location>
        <begin position="135"/>
        <end position="173"/>
    </location>
</feature>
<proteinExistence type="predicted"/>
<name>A0AAW0TU21_SCYPA</name>
<gene>
    <name evidence="2" type="ORF">O3P69_010474</name>
</gene>
<evidence type="ECO:0000313" key="3">
    <source>
        <dbReference type="Proteomes" id="UP001487740"/>
    </source>
</evidence>
<sequence length="209" mass="23066">MATPLPYYRTCRQSKDGEGIVRTSAVDIVRQPPYSSSPILNVAVAETVAKDYTLGRINSADLLSRSKQLAKTVNDTYDSNNKMLKKALQPPEGEDHHHHTLSDYEYAVMSSSNALPVRNYIHINEAVASQDVQKAARLAEEAKLQQEEAAAAAAQAKAEDREHEINLARARRSDAEGIVKDCNLCCHDNEFEAFRNAVTKAHSAVKTSE</sequence>
<accession>A0AAW0TU21</accession>
<protein>
    <submittedName>
        <fullName evidence="2">Uncharacterized protein</fullName>
    </submittedName>
</protein>
<dbReference type="Proteomes" id="UP001487740">
    <property type="component" value="Unassembled WGS sequence"/>
</dbReference>
<reference evidence="2 3" key="1">
    <citation type="submission" date="2023-03" db="EMBL/GenBank/DDBJ databases">
        <title>High-quality genome of Scylla paramamosain provides insights in environmental adaptation.</title>
        <authorList>
            <person name="Zhang L."/>
        </authorList>
    </citation>
    <scope>NUCLEOTIDE SEQUENCE [LARGE SCALE GENOMIC DNA]</scope>
    <source>
        <strain evidence="2">LZ_2023a</strain>
        <tissue evidence="2">Muscle</tissue>
    </source>
</reference>
<keyword evidence="3" id="KW-1185">Reference proteome</keyword>